<organism evidence="2 3">
    <name type="scientific">Akkermansia massiliensis</name>
    <dbReference type="NCBI Taxonomy" id="2927224"/>
    <lineage>
        <taxon>Bacteria</taxon>
        <taxon>Pseudomonadati</taxon>
        <taxon>Verrucomicrobiota</taxon>
        <taxon>Verrucomicrobiia</taxon>
        <taxon>Verrucomicrobiales</taxon>
        <taxon>Akkermansiaceae</taxon>
        <taxon>Akkermansia</taxon>
    </lineage>
</organism>
<reference evidence="1 4" key="2">
    <citation type="submission" date="2022-03" db="EMBL/GenBank/DDBJ databases">
        <title>Taxonomic description of new species and reclassification of some bacterial strains.</title>
        <authorList>
            <person name="Ndongo S."/>
        </authorList>
    </citation>
    <scope>NUCLEOTIDE SEQUENCE [LARGE SCALE GENOMIC DNA]</scope>
    <source>
        <strain evidence="1 4">Marseille-P6666</strain>
    </source>
</reference>
<evidence type="ECO:0000313" key="3">
    <source>
        <dbReference type="Proteomes" id="UP000642553"/>
    </source>
</evidence>
<accession>A0AAE6TCC7</accession>
<dbReference type="RefSeq" id="WP_022395924.1">
    <property type="nucleotide sequence ID" value="NZ_CP029701.1"/>
</dbReference>
<keyword evidence="4" id="KW-1185">Reference proteome</keyword>
<evidence type="ECO:0000313" key="2">
    <source>
        <dbReference type="EMBL" id="QHV62946.1"/>
    </source>
</evidence>
<dbReference type="EMBL" id="CP029701">
    <property type="protein sequence ID" value="QHV62946.1"/>
    <property type="molecule type" value="Genomic_DNA"/>
</dbReference>
<dbReference type="AlphaFoldDB" id="A0AAE6TCC7"/>
<reference evidence="2" key="1">
    <citation type="submission" date="2018-05" db="EMBL/GenBank/DDBJ databases">
        <title>Complete genome sequnece of Akkermansia muciniphila EB-AMDK-40.</title>
        <authorList>
            <person name="Nam Y.-D."/>
            <person name="Chung W.-H."/>
            <person name="Park Y.S."/>
            <person name="Kang J."/>
        </authorList>
    </citation>
    <scope>NUCLEOTIDE SEQUENCE</scope>
    <source>
        <strain evidence="2">EB-AMDK-40</strain>
    </source>
</reference>
<name>A0AAE6TCC7_9BACT</name>
<sequence length="90" mass="9558">MKRSKKEVLDADFAAARAGVLDIAAFLDRVDRGEGEADFRYRALMEALPLLSASGAGRVRAILEALSYRDDAVPETAAAKAACGAPNFSK</sequence>
<protein>
    <submittedName>
        <fullName evidence="2">Uncharacterized protein</fullName>
    </submittedName>
</protein>
<dbReference type="Proteomes" id="UP001202031">
    <property type="component" value="Unassembled WGS sequence"/>
</dbReference>
<proteinExistence type="predicted"/>
<dbReference type="GeneID" id="84024039"/>
<gene>
    <name evidence="2" type="ORF">DMI76_06005</name>
    <name evidence="1" type="ORF">M8N44_09200</name>
</gene>
<evidence type="ECO:0000313" key="4">
    <source>
        <dbReference type="Proteomes" id="UP001202031"/>
    </source>
</evidence>
<dbReference type="Proteomes" id="UP000642553">
    <property type="component" value="Chromosome"/>
</dbReference>
<dbReference type="EMBL" id="JAMGSI010000002">
    <property type="protein sequence ID" value="MCL6657486.1"/>
    <property type="molecule type" value="Genomic_DNA"/>
</dbReference>
<evidence type="ECO:0000313" key="1">
    <source>
        <dbReference type="EMBL" id="MCL6657486.1"/>
    </source>
</evidence>